<dbReference type="Gene3D" id="3.40.50.2300">
    <property type="match status" value="1"/>
</dbReference>
<comment type="caution">
    <text evidence="5">The sequence shown here is derived from an EMBL/GenBank/DDBJ whole genome shotgun (WGS) entry which is preliminary data.</text>
</comment>
<organism evidence="5 6">
    <name type="scientific">Aureobasidium vineae</name>
    <dbReference type="NCBI Taxonomy" id="2773715"/>
    <lineage>
        <taxon>Eukaryota</taxon>
        <taxon>Fungi</taxon>
        <taxon>Dikarya</taxon>
        <taxon>Ascomycota</taxon>
        <taxon>Pezizomycotina</taxon>
        <taxon>Dothideomycetes</taxon>
        <taxon>Dothideomycetidae</taxon>
        <taxon>Dothideales</taxon>
        <taxon>Saccotheciaceae</taxon>
        <taxon>Aureobasidium</taxon>
    </lineage>
</organism>
<accession>A0A9N8JF33</accession>
<evidence type="ECO:0000256" key="2">
    <source>
        <dbReference type="ARBA" id="ARBA00023012"/>
    </source>
</evidence>
<keyword evidence="2" id="KW-0902">Two-component regulatory system</keyword>
<evidence type="ECO:0000256" key="1">
    <source>
        <dbReference type="ARBA" id="ARBA00022553"/>
    </source>
</evidence>
<dbReference type="Pfam" id="PF00072">
    <property type="entry name" value="Response_reg"/>
    <property type="match status" value="1"/>
</dbReference>
<gene>
    <name evidence="5" type="ORF">AWRI4619_LOCUS2863</name>
</gene>
<keyword evidence="6" id="KW-1185">Reference proteome</keyword>
<name>A0A9N8JF33_9PEZI</name>
<dbReference type="PANTHER" id="PTHR45339:SF1">
    <property type="entry name" value="HYBRID SIGNAL TRANSDUCTION HISTIDINE KINASE J"/>
    <property type="match status" value="1"/>
</dbReference>
<evidence type="ECO:0000256" key="3">
    <source>
        <dbReference type="PROSITE-ProRule" id="PRU00169"/>
    </source>
</evidence>
<dbReference type="SUPFAM" id="SSF52172">
    <property type="entry name" value="CheY-like"/>
    <property type="match status" value="1"/>
</dbReference>
<evidence type="ECO:0000259" key="4">
    <source>
        <dbReference type="PROSITE" id="PS50110"/>
    </source>
</evidence>
<protein>
    <recommendedName>
        <fullName evidence="4">Response regulatory domain-containing protein</fullName>
    </recommendedName>
</protein>
<dbReference type="PANTHER" id="PTHR45339">
    <property type="entry name" value="HYBRID SIGNAL TRANSDUCTION HISTIDINE KINASE J"/>
    <property type="match status" value="1"/>
</dbReference>
<dbReference type="EMBL" id="CAIJEN010000003">
    <property type="protein sequence ID" value="CAD0084296.1"/>
    <property type="molecule type" value="Genomic_DNA"/>
</dbReference>
<comment type="caution">
    <text evidence="3">Lacks conserved residue(s) required for the propagation of feature annotation.</text>
</comment>
<dbReference type="PROSITE" id="PS50110">
    <property type="entry name" value="RESPONSE_REGULATORY"/>
    <property type="match status" value="1"/>
</dbReference>
<dbReference type="GO" id="GO:0000160">
    <property type="term" value="P:phosphorelay signal transduction system"/>
    <property type="evidence" value="ECO:0007669"/>
    <property type="project" value="UniProtKB-KW"/>
</dbReference>
<evidence type="ECO:0000313" key="5">
    <source>
        <dbReference type="EMBL" id="CAD0084296.1"/>
    </source>
</evidence>
<dbReference type="Proteomes" id="UP000716446">
    <property type="component" value="Unassembled WGS sequence"/>
</dbReference>
<reference evidence="5" key="1">
    <citation type="submission" date="2020-06" db="EMBL/GenBank/DDBJ databases">
        <authorList>
            <person name="Onetto C."/>
        </authorList>
    </citation>
    <scope>NUCLEOTIDE SEQUENCE</scope>
</reference>
<evidence type="ECO:0000313" key="6">
    <source>
        <dbReference type="Proteomes" id="UP000716446"/>
    </source>
</evidence>
<proteinExistence type="predicted"/>
<keyword evidence="1" id="KW-0597">Phosphoprotein</keyword>
<sequence length="71" mass="7531">MPRKDGITATSEIRALETSGKLQRKHIIVALTAVVNTESRAKFKEAGADDFLAKPLSLGGLKDALAVHLGC</sequence>
<feature type="domain" description="Response regulatory" evidence="4">
    <location>
        <begin position="1"/>
        <end position="69"/>
    </location>
</feature>
<dbReference type="InterPro" id="IPR001789">
    <property type="entry name" value="Sig_transdc_resp-reg_receiver"/>
</dbReference>
<dbReference type="AlphaFoldDB" id="A0A9N8JF33"/>
<dbReference type="InterPro" id="IPR011006">
    <property type="entry name" value="CheY-like_superfamily"/>
</dbReference>